<dbReference type="Proteomes" id="UP000675881">
    <property type="component" value="Chromosome 3"/>
</dbReference>
<sequence>MDTKLFYDAKPPTFLVLVQENPKDSDVKLSDDDECIDDPDYHPTQAEEARYTSFESMNEEQVGSTSTFPKVPPHRKRRGKNVLKIVSLAELKDTPELSLPPDQNKRKIIWKYEDNETFQVPGPNFEPRFDLKTPTQYFKTLFIDKMIKHIDHHTNLYSFEELGDPIKTSSEAIPCNTTHHGFSPFPAIGDYWHHE</sequence>
<name>A0A7R8CPF9_LEPSM</name>
<keyword evidence="2" id="KW-1185">Reference proteome</keyword>
<organism evidence="1 2">
    <name type="scientific">Lepeophtheirus salmonis</name>
    <name type="common">Salmon louse</name>
    <name type="synonym">Caligus salmonis</name>
    <dbReference type="NCBI Taxonomy" id="72036"/>
    <lineage>
        <taxon>Eukaryota</taxon>
        <taxon>Metazoa</taxon>
        <taxon>Ecdysozoa</taxon>
        <taxon>Arthropoda</taxon>
        <taxon>Crustacea</taxon>
        <taxon>Multicrustacea</taxon>
        <taxon>Hexanauplia</taxon>
        <taxon>Copepoda</taxon>
        <taxon>Siphonostomatoida</taxon>
        <taxon>Caligidae</taxon>
        <taxon>Lepeophtheirus</taxon>
    </lineage>
</organism>
<accession>A0A7R8CPF9</accession>
<proteinExistence type="predicted"/>
<dbReference type="AlphaFoldDB" id="A0A7R8CPF9"/>
<reference evidence="1" key="1">
    <citation type="submission" date="2021-02" db="EMBL/GenBank/DDBJ databases">
        <authorList>
            <person name="Bekaert M."/>
        </authorList>
    </citation>
    <scope>NUCLEOTIDE SEQUENCE</scope>
    <source>
        <strain evidence="1">IoA-00</strain>
    </source>
</reference>
<dbReference type="EMBL" id="HG994582">
    <property type="protein sequence ID" value="CAF2886136.1"/>
    <property type="molecule type" value="Genomic_DNA"/>
</dbReference>
<evidence type="ECO:0000313" key="1">
    <source>
        <dbReference type="EMBL" id="CAF2886136.1"/>
    </source>
</evidence>
<gene>
    <name evidence="1" type="ORF">LSAA_7727</name>
</gene>
<protein>
    <submittedName>
        <fullName evidence="1">(salmon louse) hypothetical protein</fullName>
    </submittedName>
</protein>
<evidence type="ECO:0000313" key="2">
    <source>
        <dbReference type="Proteomes" id="UP000675881"/>
    </source>
</evidence>